<dbReference type="GO" id="GO:0005794">
    <property type="term" value="C:Golgi apparatus"/>
    <property type="evidence" value="ECO:0007669"/>
    <property type="project" value="TreeGrafter"/>
</dbReference>
<dbReference type="EMBL" id="CM000126">
    <property type="protein sequence ID" value="EAY76604.1"/>
    <property type="molecule type" value="Genomic_DNA"/>
</dbReference>
<dbReference type="GO" id="GO:0005484">
    <property type="term" value="F:SNAP receptor activity"/>
    <property type="evidence" value="ECO:0007669"/>
    <property type="project" value="TreeGrafter"/>
</dbReference>
<feature type="domain" description="V-SNARE coiled-coil homology" evidence="2">
    <location>
        <begin position="17"/>
        <end position="71"/>
    </location>
</feature>
<accession>A2WXA8</accession>
<dbReference type="PROSITE" id="PS50892">
    <property type="entry name" value="V_SNARE"/>
    <property type="match status" value="1"/>
</dbReference>
<dbReference type="PANTHER" id="PTHR45806:SF1">
    <property type="entry name" value="SYNAPTOBREVIN HOMOLOG YKT6"/>
    <property type="match status" value="1"/>
</dbReference>
<dbReference type="PANTHER" id="PTHR45806">
    <property type="entry name" value="SYNAPTOBREVIN HOMOLOG YKT6"/>
    <property type="match status" value="1"/>
</dbReference>
<evidence type="ECO:0000256" key="1">
    <source>
        <dbReference type="PROSITE-ProRule" id="PRU00290"/>
    </source>
</evidence>
<gene>
    <name evidence="3" type="ORF">OsI_04553</name>
</gene>
<keyword evidence="4" id="KW-1185">Reference proteome</keyword>
<dbReference type="Gene3D" id="1.20.5.110">
    <property type="match status" value="1"/>
</dbReference>
<evidence type="ECO:0000313" key="3">
    <source>
        <dbReference type="EMBL" id="EAY76604.1"/>
    </source>
</evidence>
<dbReference type="Pfam" id="PF00957">
    <property type="entry name" value="Synaptobrevin"/>
    <property type="match status" value="1"/>
</dbReference>
<protein>
    <recommendedName>
        <fullName evidence="2">V-SNARE coiled-coil homology domain-containing protein</fullName>
    </recommendedName>
</protein>
<dbReference type="Gramene" id="BGIOSGA004860-TA">
    <property type="protein sequence ID" value="BGIOSGA004860-PA"/>
    <property type="gene ID" value="BGIOSGA004860"/>
</dbReference>
<proteinExistence type="predicted"/>
<reference evidence="3 4" key="1">
    <citation type="journal article" date="2005" name="PLoS Biol.">
        <title>The genomes of Oryza sativa: a history of duplications.</title>
        <authorList>
            <person name="Yu J."/>
            <person name="Wang J."/>
            <person name="Lin W."/>
            <person name="Li S."/>
            <person name="Li H."/>
            <person name="Zhou J."/>
            <person name="Ni P."/>
            <person name="Dong W."/>
            <person name="Hu S."/>
            <person name="Zeng C."/>
            <person name="Zhang J."/>
            <person name="Zhang Y."/>
            <person name="Li R."/>
            <person name="Xu Z."/>
            <person name="Li S."/>
            <person name="Li X."/>
            <person name="Zheng H."/>
            <person name="Cong L."/>
            <person name="Lin L."/>
            <person name="Yin J."/>
            <person name="Geng J."/>
            <person name="Li G."/>
            <person name="Shi J."/>
            <person name="Liu J."/>
            <person name="Lv H."/>
            <person name="Li J."/>
            <person name="Wang J."/>
            <person name="Deng Y."/>
            <person name="Ran L."/>
            <person name="Shi X."/>
            <person name="Wang X."/>
            <person name="Wu Q."/>
            <person name="Li C."/>
            <person name="Ren X."/>
            <person name="Wang J."/>
            <person name="Wang X."/>
            <person name="Li D."/>
            <person name="Liu D."/>
            <person name="Zhang X."/>
            <person name="Ji Z."/>
            <person name="Zhao W."/>
            <person name="Sun Y."/>
            <person name="Zhang Z."/>
            <person name="Bao J."/>
            <person name="Han Y."/>
            <person name="Dong L."/>
            <person name="Ji J."/>
            <person name="Chen P."/>
            <person name="Wu S."/>
            <person name="Liu J."/>
            <person name="Xiao Y."/>
            <person name="Bu D."/>
            <person name="Tan J."/>
            <person name="Yang L."/>
            <person name="Ye C."/>
            <person name="Zhang J."/>
            <person name="Xu J."/>
            <person name="Zhou Y."/>
            <person name="Yu Y."/>
            <person name="Zhang B."/>
            <person name="Zhuang S."/>
            <person name="Wei H."/>
            <person name="Liu B."/>
            <person name="Lei M."/>
            <person name="Yu H."/>
            <person name="Li Y."/>
            <person name="Xu H."/>
            <person name="Wei S."/>
            <person name="He X."/>
            <person name="Fang L."/>
            <person name="Zhang Z."/>
            <person name="Zhang Y."/>
            <person name="Huang X."/>
            <person name="Su Z."/>
            <person name="Tong W."/>
            <person name="Li J."/>
            <person name="Tong Z."/>
            <person name="Li S."/>
            <person name="Ye J."/>
            <person name="Wang L."/>
            <person name="Fang L."/>
            <person name="Lei T."/>
            <person name="Chen C."/>
            <person name="Chen H."/>
            <person name="Xu Z."/>
            <person name="Li H."/>
            <person name="Huang H."/>
            <person name="Zhang F."/>
            <person name="Xu H."/>
            <person name="Li N."/>
            <person name="Zhao C."/>
            <person name="Li S."/>
            <person name="Dong L."/>
            <person name="Huang Y."/>
            <person name="Li L."/>
            <person name="Xi Y."/>
            <person name="Qi Q."/>
            <person name="Li W."/>
            <person name="Zhang B."/>
            <person name="Hu W."/>
            <person name="Zhang Y."/>
            <person name="Tian X."/>
            <person name="Jiao Y."/>
            <person name="Liang X."/>
            <person name="Jin J."/>
            <person name="Gao L."/>
            <person name="Zheng W."/>
            <person name="Hao B."/>
            <person name="Liu S."/>
            <person name="Wang W."/>
            <person name="Yuan L."/>
            <person name="Cao M."/>
            <person name="McDermott J."/>
            <person name="Samudrala R."/>
            <person name="Wang J."/>
            <person name="Wong G.K."/>
            <person name="Yang H."/>
        </authorList>
    </citation>
    <scope>NUCLEOTIDE SEQUENCE [LARGE SCALE GENOMIC DNA]</scope>
    <source>
        <strain evidence="4">cv. 93-11</strain>
    </source>
</reference>
<evidence type="ECO:0000259" key="2">
    <source>
        <dbReference type="PROSITE" id="PS50892"/>
    </source>
</evidence>
<dbReference type="SUPFAM" id="SSF58038">
    <property type="entry name" value="SNARE fusion complex"/>
    <property type="match status" value="1"/>
</dbReference>
<keyword evidence="1" id="KW-0175">Coiled coil</keyword>
<dbReference type="PROSITE" id="PS00417">
    <property type="entry name" value="SYNAPTOBREVIN"/>
    <property type="match status" value="1"/>
</dbReference>
<dbReference type="GO" id="GO:0006888">
    <property type="term" value="P:endoplasmic reticulum to Golgi vesicle-mediated transport"/>
    <property type="evidence" value="ECO:0007669"/>
    <property type="project" value="TreeGrafter"/>
</dbReference>
<dbReference type="InterPro" id="IPR001388">
    <property type="entry name" value="Synaptobrevin-like"/>
</dbReference>
<sequence>MARAGGTPLADPAEADKLMKIQRDLDETKIILHKTIESVLQRGERLDSLVEKSSDLSAASQKLPTMEILYKQILDYVNSIYESVGYGTAILMPDVLQAGKENKPMLYYTLKLDFPVLKMKTPG</sequence>
<dbReference type="AlphaFoldDB" id="A2WXA8"/>
<dbReference type="Proteomes" id="UP000007015">
    <property type="component" value="Chromosome 1"/>
</dbReference>
<evidence type="ECO:0000313" key="4">
    <source>
        <dbReference type="Proteomes" id="UP000007015"/>
    </source>
</evidence>
<organism evidence="3 4">
    <name type="scientific">Oryza sativa subsp. indica</name>
    <name type="common">Rice</name>
    <dbReference type="NCBI Taxonomy" id="39946"/>
    <lineage>
        <taxon>Eukaryota</taxon>
        <taxon>Viridiplantae</taxon>
        <taxon>Streptophyta</taxon>
        <taxon>Embryophyta</taxon>
        <taxon>Tracheophyta</taxon>
        <taxon>Spermatophyta</taxon>
        <taxon>Magnoliopsida</taxon>
        <taxon>Liliopsida</taxon>
        <taxon>Poales</taxon>
        <taxon>Poaceae</taxon>
        <taxon>BOP clade</taxon>
        <taxon>Oryzoideae</taxon>
        <taxon>Oryzeae</taxon>
        <taxon>Oryzinae</taxon>
        <taxon>Oryza</taxon>
        <taxon>Oryza sativa</taxon>
    </lineage>
</organism>
<name>A2WXA8_ORYSI</name>
<dbReference type="STRING" id="39946.A2WXA8"/>
<dbReference type="HOGENOM" id="CLU_2019018_0_0_1"/>
<dbReference type="GO" id="GO:0016020">
    <property type="term" value="C:membrane"/>
    <property type="evidence" value="ECO:0007669"/>
    <property type="project" value="InterPro"/>
</dbReference>
<dbReference type="InterPro" id="IPR042855">
    <property type="entry name" value="V_SNARE_CC"/>
</dbReference>